<dbReference type="InterPro" id="IPR017467">
    <property type="entry name" value="CHP03016_PEP-CTERM"/>
</dbReference>
<dbReference type="EMBL" id="WSES01000001">
    <property type="protein sequence ID" value="MVW58873.1"/>
    <property type="molecule type" value="Genomic_DNA"/>
</dbReference>
<dbReference type="NCBIfam" id="TIGR03016">
    <property type="entry name" value="pepcterm_hypo_1"/>
    <property type="match status" value="1"/>
</dbReference>
<comment type="caution">
    <text evidence="1">The sequence shown here is derived from an EMBL/GenBank/DDBJ whole genome shotgun (WGS) entry which is preliminary data.</text>
</comment>
<evidence type="ECO:0000313" key="2">
    <source>
        <dbReference type="Proteomes" id="UP000443353"/>
    </source>
</evidence>
<dbReference type="AlphaFoldDB" id="A0A7X3FVY5"/>
<accession>A0A7X3FVY5</accession>
<reference evidence="1 2" key="1">
    <citation type="submission" date="2019-12" db="EMBL/GenBank/DDBJ databases">
        <authorList>
            <person name="Li C."/>
            <person name="Zhao J."/>
        </authorList>
    </citation>
    <scope>NUCLEOTIDE SEQUENCE [LARGE SCALE GENOMIC DNA]</scope>
    <source>
        <strain evidence="1 2">NEAU-DD11</strain>
    </source>
</reference>
<gene>
    <name evidence="1" type="ORF">GPY61_02905</name>
</gene>
<name>A0A7X3FVY5_9BURK</name>
<dbReference type="Proteomes" id="UP000443353">
    <property type="component" value="Unassembled WGS sequence"/>
</dbReference>
<evidence type="ECO:0000313" key="1">
    <source>
        <dbReference type="EMBL" id="MVW58873.1"/>
    </source>
</evidence>
<protein>
    <submittedName>
        <fullName evidence="1">TIGR03016 family PEP-CTERM system-associated outer membrane protein</fullName>
    </submittedName>
</protein>
<dbReference type="SUPFAM" id="SSF56935">
    <property type="entry name" value="Porins"/>
    <property type="match status" value="1"/>
</dbReference>
<proteinExistence type="predicted"/>
<sequence>MRSRKHCTSWKAIKTSISSITRPGSSPASKKRMTITTANLSVHRPVKWPRSAALRLTPLAVAALLLSNQAWAQWRVIPTIQLRETYSDNASNQADDQAHGSFISEAAPSLSITGTGPRLKVAASAEWRKFAYSNDDIGNTRNSDRRYQAVANAIAVRDWLYVDTSASGSRQAVSAFGPLPNNSYTANNGTDIRTWSISPYVRHQFGTTATLNARYQRDSVEGGTGSGFGNSLASTGAFDVASGPAFPDLGWNVHYSHQDMSAQRTGKTTNENSLAGLQYRATSHLSLTSSVGYDKYEYSALSEKTSGRSWSAGFIWQPSTRTRIAATVGHRYFGNTGSLDASYRTPHTVWTVTYADIVTTSRQQFLLPAAVDTAAMLDQMLVSRYPDPVQRQQIVQAYIAQAGLPPTLPSAIPYLSNRYMRNKRLQGGATLRGARSTLLFTVFKERMNALSLQQEDSTLLPSQLSSLNEDTDQKGASASADYKLSSRTSAHASLYGVNVKSLRTGVTNDVRQLSMGLSSRFDTKTTGSLDLRHSKGRAGVFDNRDYHENAIVATLTVQY</sequence>
<keyword evidence="2" id="KW-1185">Reference proteome</keyword>
<organism evidence="1 2">
    <name type="scientific">Massilia cellulosiltytica</name>
    <dbReference type="NCBI Taxonomy" id="2683234"/>
    <lineage>
        <taxon>Bacteria</taxon>
        <taxon>Pseudomonadati</taxon>
        <taxon>Pseudomonadota</taxon>
        <taxon>Betaproteobacteria</taxon>
        <taxon>Burkholderiales</taxon>
        <taxon>Oxalobacteraceae</taxon>
        <taxon>Telluria group</taxon>
        <taxon>Massilia</taxon>
    </lineage>
</organism>